<dbReference type="RefSeq" id="WP_206595273.1">
    <property type="nucleotide sequence ID" value="NZ_JAFKCS010000017.1"/>
</dbReference>
<organism evidence="1 2">
    <name type="scientific">Bowmanella yangjiangensis</name>
    <dbReference type="NCBI Taxonomy" id="2811230"/>
    <lineage>
        <taxon>Bacteria</taxon>
        <taxon>Pseudomonadati</taxon>
        <taxon>Pseudomonadota</taxon>
        <taxon>Gammaproteobacteria</taxon>
        <taxon>Alteromonadales</taxon>
        <taxon>Alteromonadaceae</taxon>
        <taxon>Bowmanella</taxon>
    </lineage>
</organism>
<comment type="caution">
    <text evidence="1">The sequence shown here is derived from an EMBL/GenBank/DDBJ whole genome shotgun (WGS) entry which is preliminary data.</text>
</comment>
<reference evidence="1 2" key="1">
    <citation type="submission" date="2021-03" db="EMBL/GenBank/DDBJ databases">
        <title>novel species isolated from a fishpond in China.</title>
        <authorList>
            <person name="Lu H."/>
            <person name="Cai Z."/>
        </authorList>
    </citation>
    <scope>NUCLEOTIDE SEQUENCE [LARGE SCALE GENOMIC DNA]</scope>
    <source>
        <strain evidence="1 2">Y57</strain>
    </source>
</reference>
<dbReference type="EMBL" id="JAFKCS010000017">
    <property type="protein sequence ID" value="MBN7821319.1"/>
    <property type="molecule type" value="Genomic_DNA"/>
</dbReference>
<proteinExistence type="predicted"/>
<evidence type="ECO:0000313" key="1">
    <source>
        <dbReference type="EMBL" id="MBN7821319.1"/>
    </source>
</evidence>
<sequence length="222" mass="24861">MQIQSGLSLMDYLNDPAKSQQALDRAVQYQQQNVAGELTELDAGIGQMSDSQIDETLKKIEEGQSSVSLKSLDNMIAFYMKPVAGQLQDLAERFGIKEQTQIKHIDGRWQVEGADADDAAPELQRLQQYLDADQGLQKRMDQLNRLSEFYEWGLTRDNAAQLKEAKVADDDVVAYLKQGRSHLMGMDSFTLSTSELQLNSRGEAQHLYDAAKKLFGIAEPKS</sequence>
<accession>A0ABS3D0B9</accession>
<gene>
    <name evidence="1" type="ORF">J0A65_15705</name>
</gene>
<name>A0ABS3D0B9_9ALTE</name>
<keyword evidence="2" id="KW-1185">Reference proteome</keyword>
<protein>
    <submittedName>
        <fullName evidence="1">Uncharacterized protein</fullName>
    </submittedName>
</protein>
<dbReference type="Proteomes" id="UP000663992">
    <property type="component" value="Unassembled WGS sequence"/>
</dbReference>
<evidence type="ECO:0000313" key="2">
    <source>
        <dbReference type="Proteomes" id="UP000663992"/>
    </source>
</evidence>